<dbReference type="Gene3D" id="1.10.287.70">
    <property type="match status" value="1"/>
</dbReference>
<evidence type="ECO:0000313" key="10">
    <source>
        <dbReference type="Proteomes" id="UP001189429"/>
    </source>
</evidence>
<dbReference type="InterPro" id="IPR018247">
    <property type="entry name" value="EF_Hand_1_Ca_BS"/>
</dbReference>
<feature type="domain" description="EF-hand" evidence="8">
    <location>
        <begin position="431"/>
        <end position="466"/>
    </location>
</feature>
<organism evidence="9 10">
    <name type="scientific">Prorocentrum cordatum</name>
    <dbReference type="NCBI Taxonomy" id="2364126"/>
    <lineage>
        <taxon>Eukaryota</taxon>
        <taxon>Sar</taxon>
        <taxon>Alveolata</taxon>
        <taxon>Dinophyceae</taxon>
        <taxon>Prorocentrales</taxon>
        <taxon>Prorocentraceae</taxon>
        <taxon>Prorocentrum</taxon>
    </lineage>
</organism>
<dbReference type="Proteomes" id="UP001189429">
    <property type="component" value="Unassembled WGS sequence"/>
</dbReference>
<feature type="transmembrane region" description="Helical" evidence="7">
    <location>
        <begin position="116"/>
        <end position="136"/>
    </location>
</feature>
<evidence type="ECO:0000256" key="7">
    <source>
        <dbReference type="SAM" id="Phobius"/>
    </source>
</evidence>
<evidence type="ECO:0000259" key="8">
    <source>
        <dbReference type="PROSITE" id="PS50222"/>
    </source>
</evidence>
<evidence type="ECO:0000256" key="4">
    <source>
        <dbReference type="ARBA" id="ARBA00022989"/>
    </source>
</evidence>
<comment type="caution">
    <text evidence="9">The sequence shown here is derived from an EMBL/GenBank/DDBJ whole genome shotgun (WGS) entry which is preliminary data.</text>
</comment>
<feature type="region of interest" description="Disordered" evidence="6">
    <location>
        <begin position="388"/>
        <end position="415"/>
    </location>
</feature>
<evidence type="ECO:0000256" key="2">
    <source>
        <dbReference type="ARBA" id="ARBA00022692"/>
    </source>
</evidence>
<evidence type="ECO:0000313" key="9">
    <source>
        <dbReference type="EMBL" id="CAK0885901.1"/>
    </source>
</evidence>
<feature type="transmembrane region" description="Helical" evidence="7">
    <location>
        <begin position="174"/>
        <end position="192"/>
    </location>
</feature>
<keyword evidence="4 7" id="KW-1133">Transmembrane helix</keyword>
<feature type="transmembrane region" description="Helical" evidence="7">
    <location>
        <begin position="148"/>
        <end position="167"/>
    </location>
</feature>
<feature type="transmembrane region" description="Helical" evidence="7">
    <location>
        <begin position="228"/>
        <end position="251"/>
    </location>
</feature>
<dbReference type="Gene3D" id="1.10.238.10">
    <property type="entry name" value="EF-hand"/>
    <property type="match status" value="1"/>
</dbReference>
<dbReference type="InterPro" id="IPR005821">
    <property type="entry name" value="Ion_trans_dom"/>
</dbReference>
<feature type="domain" description="EF-hand" evidence="8">
    <location>
        <begin position="352"/>
        <end position="387"/>
    </location>
</feature>
<accession>A0ABN9WLI9</accession>
<dbReference type="InterPro" id="IPR002048">
    <property type="entry name" value="EF_hand_dom"/>
</dbReference>
<feature type="non-terminal residue" evidence="9">
    <location>
        <position position="1"/>
    </location>
</feature>
<sequence length="566" mass="62695">PLPNLRKASVGSGGGGGRRNSVRSLNGIANGNDLDMMNTRLGSVVRRQNPSQTDIGLQIGEWLARAKMQWMTKLRGKSLDLKEQEVDTLASIIRMYRGIQEEEVPDHEKVLPDRGWFEIMMGIVVMGNMIVIGLELEAEGLATNDRDVVWIVAEAVFCFAFVSEEILGKGVWRIYIVIAFCVFLDCAIFHPLGIYSYLRMVSLLRVLGLIGLRRTFAQLHMLEELSGVLDGLMTTAGAIFWVLVLCFFFLYMSSVFVTEQIGHNLDYVDYRKISGGWDNEELFGTIGRSMFTLLQMMTLDSWSSQVARHVINMQWEMGIEVLAASSATVLAPRAAAKNDRKARARLDSTRKQELDSIKEVFVLSDRDGSGEVDLHEFLEAVKNPEARAVRQGGLPDRSGLGTAGSASSDSHQLPLRRAPHQVQWRMRALGLPLMGAAKLFAVIDGDGSRTLTITEFINGCKKLKGTAQSKDLLVIQAQADILSTKMEGLGRSLEDSARMMTILDAITSRTDLRFASSVEGARRRQASNASGMKPMKPIEKTKSSTTRQKMTMGNCPALPLFPDLLR</sequence>
<proteinExistence type="predicted"/>
<evidence type="ECO:0000256" key="6">
    <source>
        <dbReference type="SAM" id="MobiDB-lite"/>
    </source>
</evidence>
<keyword evidence="5 7" id="KW-0472">Membrane</keyword>
<protein>
    <recommendedName>
        <fullName evidence="8">EF-hand domain-containing protein</fullName>
    </recommendedName>
</protein>
<reference evidence="9" key="1">
    <citation type="submission" date="2023-10" db="EMBL/GenBank/DDBJ databases">
        <authorList>
            <person name="Chen Y."/>
            <person name="Shah S."/>
            <person name="Dougan E. K."/>
            <person name="Thang M."/>
            <person name="Chan C."/>
        </authorList>
    </citation>
    <scope>NUCLEOTIDE SEQUENCE [LARGE SCALE GENOMIC DNA]</scope>
</reference>
<dbReference type="SUPFAM" id="SSF81324">
    <property type="entry name" value="Voltage-gated potassium channels"/>
    <property type="match status" value="1"/>
</dbReference>
<evidence type="ECO:0000256" key="5">
    <source>
        <dbReference type="ARBA" id="ARBA00023136"/>
    </source>
</evidence>
<feature type="region of interest" description="Disordered" evidence="6">
    <location>
        <begin position="1"/>
        <end position="25"/>
    </location>
</feature>
<keyword evidence="10" id="KW-1185">Reference proteome</keyword>
<keyword evidence="2 7" id="KW-0812">Transmembrane</keyword>
<dbReference type="Pfam" id="PF00520">
    <property type="entry name" value="Ion_trans"/>
    <property type="match status" value="1"/>
</dbReference>
<dbReference type="InterPro" id="IPR011992">
    <property type="entry name" value="EF-hand-dom_pair"/>
</dbReference>
<dbReference type="EMBL" id="CAUYUJ010018727">
    <property type="protein sequence ID" value="CAK0885901.1"/>
    <property type="molecule type" value="Genomic_DNA"/>
</dbReference>
<feature type="region of interest" description="Disordered" evidence="6">
    <location>
        <begin position="517"/>
        <end position="553"/>
    </location>
</feature>
<dbReference type="SMART" id="SM00054">
    <property type="entry name" value="EFh"/>
    <property type="match status" value="2"/>
</dbReference>
<dbReference type="SUPFAM" id="SSF47473">
    <property type="entry name" value="EF-hand"/>
    <property type="match status" value="1"/>
</dbReference>
<evidence type="ECO:0000256" key="3">
    <source>
        <dbReference type="ARBA" id="ARBA00022837"/>
    </source>
</evidence>
<evidence type="ECO:0000256" key="1">
    <source>
        <dbReference type="ARBA" id="ARBA00004141"/>
    </source>
</evidence>
<keyword evidence="3" id="KW-0106">Calcium</keyword>
<name>A0ABN9WLI9_9DINO</name>
<comment type="subcellular location">
    <subcellularLocation>
        <location evidence="1">Membrane</location>
        <topology evidence="1">Multi-pass membrane protein</topology>
    </subcellularLocation>
</comment>
<gene>
    <name evidence="9" type="ORF">PCOR1329_LOCUS67388</name>
</gene>
<dbReference type="PROSITE" id="PS00018">
    <property type="entry name" value="EF_HAND_1"/>
    <property type="match status" value="2"/>
</dbReference>
<dbReference type="PROSITE" id="PS50222">
    <property type="entry name" value="EF_HAND_2"/>
    <property type="match status" value="2"/>
</dbReference>